<reference evidence="1 2" key="1">
    <citation type="submission" date="2019-04" db="EMBL/GenBank/DDBJ databases">
        <authorList>
            <person name="Wang X."/>
        </authorList>
    </citation>
    <scope>NUCLEOTIDE SEQUENCE [LARGE SCALE GENOMIC DNA]</scope>
</reference>
<accession>A0A4Y5NV46</accession>
<name>A0A4Y5NV46_9CAUD</name>
<evidence type="ECO:0000313" key="2">
    <source>
        <dbReference type="Proteomes" id="UP000306677"/>
    </source>
</evidence>
<keyword evidence="2" id="KW-1185">Reference proteome</keyword>
<dbReference type="InterPro" id="IPR055598">
    <property type="entry name" value="DUF7174"/>
</dbReference>
<evidence type="ECO:0000313" key="1">
    <source>
        <dbReference type="EMBL" id="QCW18482.1"/>
    </source>
</evidence>
<dbReference type="Pfam" id="PF23796">
    <property type="entry name" value="DUF7174"/>
    <property type="match status" value="1"/>
</dbReference>
<sequence>MEEKTTKDYCNWLRALGKRLADGEVEEYRLSLDILASNHNGDDYYKITKSVSYSRTIINRVPEVKAAGTISIKVEETDDERFYVFRLNRDAKRKVLTSEDVSAIEQKAVAKAMRGLLHTMPNIADLSGEKAEGALIMAQRYQAIIENMIKGE</sequence>
<proteinExistence type="predicted"/>
<organism evidence="1 2">
    <name type="scientific">Escherichia phage vB_EcoS_W011D</name>
    <dbReference type="NCBI Taxonomy" id="2575323"/>
    <lineage>
        <taxon>Viruses</taxon>
        <taxon>Duplodnaviria</taxon>
        <taxon>Heunggongvirae</taxon>
        <taxon>Uroviricota</taxon>
        <taxon>Caudoviricetes</taxon>
        <taxon>Drexlerviridae</taxon>
        <taxon>Tempevirinae</taxon>
        <taxon>Changchunvirus</taxon>
        <taxon>Changchunvirus W011D</taxon>
    </lineage>
</organism>
<gene>
    <name evidence="1" type="ORF">vBEcoSW011D_35</name>
</gene>
<protein>
    <submittedName>
        <fullName evidence="1">Uncharacterized protein</fullName>
    </submittedName>
</protein>
<dbReference type="Proteomes" id="UP000306677">
    <property type="component" value="Segment"/>
</dbReference>
<dbReference type="EMBL" id="MK778457">
    <property type="protein sequence ID" value="QCW18482.1"/>
    <property type="molecule type" value="Genomic_DNA"/>
</dbReference>